<evidence type="ECO:0000256" key="5">
    <source>
        <dbReference type="ARBA" id="ARBA00022553"/>
    </source>
</evidence>
<dbReference type="Gene3D" id="3.40.50.12780">
    <property type="entry name" value="N-terminal domain of ligase-like"/>
    <property type="match status" value="2"/>
</dbReference>
<keyword evidence="11" id="KW-1185">Reference proteome</keyword>
<dbReference type="NCBIfam" id="TIGR01733">
    <property type="entry name" value="AA-adenyl-dom"/>
    <property type="match status" value="2"/>
</dbReference>
<dbReference type="PANTHER" id="PTHR45527">
    <property type="entry name" value="NONRIBOSOMAL PEPTIDE SYNTHETASE"/>
    <property type="match status" value="1"/>
</dbReference>
<dbReference type="SUPFAM" id="SSF56645">
    <property type="entry name" value="Acyl-CoA dehydrogenase NM domain-like"/>
    <property type="match status" value="1"/>
</dbReference>
<dbReference type="GO" id="GO:0031177">
    <property type="term" value="F:phosphopantetheine binding"/>
    <property type="evidence" value="ECO:0007669"/>
    <property type="project" value="InterPro"/>
</dbReference>
<dbReference type="Gene3D" id="3.30.300.30">
    <property type="match status" value="2"/>
</dbReference>
<dbReference type="InterPro" id="IPR023213">
    <property type="entry name" value="CAT-like_dom_sf"/>
</dbReference>
<dbReference type="CDD" id="cd00567">
    <property type="entry name" value="ACAD"/>
    <property type="match status" value="1"/>
</dbReference>
<dbReference type="PROSITE" id="PS00012">
    <property type="entry name" value="PHOSPHOPANTETHEINE"/>
    <property type="match status" value="1"/>
</dbReference>
<dbReference type="GO" id="GO:0008610">
    <property type="term" value="P:lipid biosynthetic process"/>
    <property type="evidence" value="ECO:0007669"/>
    <property type="project" value="UniProtKB-ARBA"/>
</dbReference>
<evidence type="ECO:0000313" key="10">
    <source>
        <dbReference type="EMBL" id="ACC38835.1"/>
    </source>
</evidence>
<organism evidence="10 11">
    <name type="scientific">Mycobacterium marinum (strain ATCC BAA-535 / M)</name>
    <dbReference type="NCBI Taxonomy" id="216594"/>
    <lineage>
        <taxon>Bacteria</taxon>
        <taxon>Bacillati</taxon>
        <taxon>Actinomycetota</taxon>
        <taxon>Actinomycetes</taxon>
        <taxon>Mycobacteriales</taxon>
        <taxon>Mycobacteriaceae</taxon>
        <taxon>Mycobacterium</taxon>
        <taxon>Mycobacterium ulcerans group</taxon>
    </lineage>
</organism>
<dbReference type="GO" id="GO:0050660">
    <property type="term" value="F:flavin adenine dinucleotide binding"/>
    <property type="evidence" value="ECO:0007669"/>
    <property type="project" value="InterPro"/>
</dbReference>
<feature type="domain" description="Carrier" evidence="9">
    <location>
        <begin position="3102"/>
        <end position="3176"/>
    </location>
</feature>
<dbReference type="InterPro" id="IPR037069">
    <property type="entry name" value="AcylCoA_DH/ox_N_sf"/>
</dbReference>
<keyword evidence="5" id="KW-0597">Phosphoprotein</keyword>
<accession>B2HLT6</accession>
<dbReference type="Gene3D" id="3.30.559.10">
    <property type="entry name" value="Chloramphenicol acetyltransferase-like domain"/>
    <property type="match status" value="3"/>
</dbReference>
<dbReference type="Pfam" id="PF13193">
    <property type="entry name" value="AMP-binding_C"/>
    <property type="match status" value="2"/>
</dbReference>
<dbReference type="Gene3D" id="2.40.110.10">
    <property type="entry name" value="Butyryl-CoA Dehydrogenase, subunit A, domain 2"/>
    <property type="match status" value="1"/>
</dbReference>
<dbReference type="InterPro" id="IPR025110">
    <property type="entry name" value="AMP-bd_C"/>
</dbReference>
<comment type="cofactor">
    <cofactor evidence="2">
        <name>FAD</name>
        <dbReference type="ChEBI" id="CHEBI:57692"/>
    </cofactor>
</comment>
<dbReference type="Gene3D" id="1.10.540.10">
    <property type="entry name" value="Acyl-CoA dehydrogenase/oxidase, N-terminal domain"/>
    <property type="match status" value="1"/>
</dbReference>
<dbReference type="InterPro" id="IPR001242">
    <property type="entry name" value="Condensation_dom"/>
</dbReference>
<dbReference type="GO" id="GO:0016627">
    <property type="term" value="F:oxidoreductase activity, acting on the CH-CH group of donors"/>
    <property type="evidence" value="ECO:0007669"/>
    <property type="project" value="InterPro"/>
</dbReference>
<dbReference type="Pfam" id="PF00441">
    <property type="entry name" value="Acyl-CoA_dh_1"/>
    <property type="match status" value="1"/>
</dbReference>
<dbReference type="InterPro" id="IPR046373">
    <property type="entry name" value="Acyl-CoA_Oxase/DH_mid-dom_sf"/>
</dbReference>
<evidence type="ECO:0000259" key="9">
    <source>
        <dbReference type="PROSITE" id="PS50075"/>
    </source>
</evidence>
<dbReference type="GO" id="GO:0009366">
    <property type="term" value="C:enterobactin synthetase complex"/>
    <property type="evidence" value="ECO:0007669"/>
    <property type="project" value="TreeGrafter"/>
</dbReference>
<dbReference type="Gene3D" id="3.30.559.30">
    <property type="entry name" value="Nonribosomal peptide synthetase, condensation domain"/>
    <property type="match status" value="3"/>
</dbReference>
<comment type="cofactor">
    <cofactor evidence="1">
        <name>pantetheine 4'-phosphate</name>
        <dbReference type="ChEBI" id="CHEBI:47942"/>
    </cofactor>
</comment>
<dbReference type="Gene3D" id="1.10.1200.10">
    <property type="entry name" value="ACP-like"/>
    <property type="match status" value="3"/>
</dbReference>
<dbReference type="InterPro" id="IPR010071">
    <property type="entry name" value="AA_adenyl_dom"/>
</dbReference>
<evidence type="ECO:0000256" key="1">
    <source>
        <dbReference type="ARBA" id="ARBA00001957"/>
    </source>
</evidence>
<dbReference type="NCBIfam" id="NF003417">
    <property type="entry name" value="PRK04813.1"/>
    <property type="match status" value="2"/>
</dbReference>
<keyword evidence="4" id="KW-0596">Phosphopantetheine</keyword>
<evidence type="ECO:0000256" key="6">
    <source>
        <dbReference type="ARBA" id="ARBA00022630"/>
    </source>
</evidence>
<dbReference type="UniPathway" id="UPA00011"/>
<feature type="domain" description="Carrier" evidence="9">
    <location>
        <begin position="1010"/>
        <end position="1085"/>
    </location>
</feature>
<keyword evidence="7" id="KW-0274">FAD</keyword>
<evidence type="ECO:0000256" key="2">
    <source>
        <dbReference type="ARBA" id="ARBA00001974"/>
    </source>
</evidence>
<dbReference type="GO" id="GO:0047527">
    <property type="term" value="F:2,3-dihydroxybenzoate-serine ligase activity"/>
    <property type="evidence" value="ECO:0007669"/>
    <property type="project" value="TreeGrafter"/>
</dbReference>
<dbReference type="InterPro" id="IPR020845">
    <property type="entry name" value="AMP-binding_CS"/>
</dbReference>
<dbReference type="SUPFAM" id="SSF47203">
    <property type="entry name" value="Acyl-CoA dehydrogenase C-terminal domain-like"/>
    <property type="match status" value="1"/>
</dbReference>
<dbReference type="InterPro" id="IPR006162">
    <property type="entry name" value="Ppantetheine_attach_site"/>
</dbReference>
<dbReference type="Pfam" id="PF00668">
    <property type="entry name" value="Condensation"/>
    <property type="match status" value="3"/>
</dbReference>
<dbReference type="STRING" id="216594.MMAR_0368"/>
<feature type="region of interest" description="Disordered" evidence="8">
    <location>
        <begin position="1"/>
        <end position="33"/>
    </location>
</feature>
<dbReference type="GO" id="GO:0043041">
    <property type="term" value="P:amino acid activation for nonribosomal peptide biosynthetic process"/>
    <property type="evidence" value="ECO:0007669"/>
    <property type="project" value="TreeGrafter"/>
</dbReference>
<feature type="domain" description="Carrier" evidence="9">
    <location>
        <begin position="2553"/>
        <end position="2627"/>
    </location>
</feature>
<dbReference type="InterPro" id="IPR042099">
    <property type="entry name" value="ANL_N_sf"/>
</dbReference>
<dbReference type="KEGG" id="mmi:MMAR_0368"/>
<reference evidence="10 11" key="1">
    <citation type="journal article" date="2008" name="Genome Res.">
        <title>Insights from the complete genome sequence of Mycobacterium marinum on the evolution of Mycobacterium tuberculosis.</title>
        <authorList>
            <person name="Stinear T.P."/>
            <person name="Seemann T."/>
            <person name="Harrison P.F."/>
            <person name="Jenkin G.A."/>
            <person name="Davies J.K."/>
            <person name="Johnson P.D."/>
            <person name="Abdellah Z."/>
            <person name="Arrowsmith C."/>
            <person name="Chillingworth T."/>
            <person name="Churcher C."/>
            <person name="Clarke K."/>
            <person name="Cronin A."/>
            <person name="Davis P."/>
            <person name="Goodhead I."/>
            <person name="Holroyd N."/>
            <person name="Jagels K."/>
            <person name="Lord A."/>
            <person name="Moule S."/>
            <person name="Mungall K."/>
            <person name="Norbertczak H."/>
            <person name="Quail M.A."/>
            <person name="Rabbinowitsch E."/>
            <person name="Walker D."/>
            <person name="White B."/>
            <person name="Whitehead S."/>
            <person name="Small P.L."/>
            <person name="Brosch R."/>
            <person name="Ramakrishnan L."/>
            <person name="Fischbach M.A."/>
            <person name="Parkhill J."/>
            <person name="Cole S.T."/>
        </authorList>
    </citation>
    <scope>NUCLEOTIDE SEQUENCE [LARGE SCALE GENOMIC DNA]</scope>
    <source>
        <strain evidence="11">ATCC BAA-535 / M</strain>
    </source>
</reference>
<dbReference type="SUPFAM" id="SSF56801">
    <property type="entry name" value="Acetyl-CoA synthetase-like"/>
    <property type="match status" value="2"/>
</dbReference>
<protein>
    <submittedName>
        <fullName evidence="10">Peptide synthetase Nrp (Peptide synthase)</fullName>
    </submittedName>
</protein>
<dbReference type="Pfam" id="PF00501">
    <property type="entry name" value="AMP-binding"/>
    <property type="match status" value="2"/>
</dbReference>
<dbReference type="InterPro" id="IPR045851">
    <property type="entry name" value="AMP-bd_C_sf"/>
</dbReference>
<proteinExistence type="inferred from homology"/>
<dbReference type="SMART" id="SM00823">
    <property type="entry name" value="PKS_PP"/>
    <property type="match status" value="3"/>
</dbReference>
<dbReference type="InterPro" id="IPR009075">
    <property type="entry name" value="AcylCo_DH/oxidase_C"/>
</dbReference>
<dbReference type="FunFam" id="3.40.50.12780:FF:000012">
    <property type="entry name" value="Non-ribosomal peptide synthetase"/>
    <property type="match status" value="1"/>
</dbReference>
<dbReference type="CDD" id="cd19531">
    <property type="entry name" value="LCL_NRPS-like"/>
    <property type="match status" value="1"/>
</dbReference>
<dbReference type="EMBL" id="CP000854">
    <property type="protein sequence ID" value="ACC38835.1"/>
    <property type="molecule type" value="Genomic_DNA"/>
</dbReference>
<evidence type="ECO:0000256" key="8">
    <source>
        <dbReference type="SAM" id="MobiDB-lite"/>
    </source>
</evidence>
<dbReference type="eggNOG" id="COG1020">
    <property type="taxonomic scope" value="Bacteria"/>
</dbReference>
<dbReference type="Pfam" id="PF00550">
    <property type="entry name" value="PP-binding"/>
    <property type="match status" value="3"/>
</dbReference>
<dbReference type="InterPro" id="IPR036250">
    <property type="entry name" value="AcylCo_DH-like_C"/>
</dbReference>
<name>B2HLT6_MYCMM</name>
<dbReference type="GO" id="GO:0005829">
    <property type="term" value="C:cytosol"/>
    <property type="evidence" value="ECO:0007669"/>
    <property type="project" value="TreeGrafter"/>
</dbReference>
<dbReference type="HOGENOM" id="CLU_000385_0_0_11"/>
<comment type="similarity">
    <text evidence="3">Belongs to the acyl-CoA dehydrogenase family.</text>
</comment>
<gene>
    <name evidence="10" type="ordered locus">MMAR_0368</name>
</gene>
<dbReference type="InterPro" id="IPR006091">
    <property type="entry name" value="Acyl-CoA_Oxase/DH_mid-dom"/>
</dbReference>
<sequence length="3189" mass="346946">MTVRAETSVSDDGENPETGRVDGHQVGPTAPLDPQLAEFTDSVAHFGHVSSTEPGDRVDLKALLPDVERTAGTDVGHAAALTVHHAALQAVLRHGHEELRRRYLDQLLAGKTLAALAITEPEVSSSNPRMLASKATRDADGWVLDATKSCITAAGWAGLLVTVVPFTVDEGTALTAVAVAADSPGVTIAPREDTIGLRSVPVCGIRFDGVRIEPWQILGEIGGGLDVVGEGFLIGRICTGAISAGVMKRCAQVMYRFASRREVATGRLIADPVVVRRIGRITSEITAIEAVLADIAANPAVPQDVSLALKVASSEFAYRAADDAVQMLGWRGYVENHQVARLLRDARFLRIGEGPSEALLTELGARLAARSDTIYHWIDERTANADLISRLREAVDELVVDESVNAFYHLGWLCVWAVLEAVAEPGSAAMAFIADAWHSERARAGASARLEEAFEQVLPTYAEAVGTLDENLTSRAAVVDHLLAPVVDLGQRGEPIVGPDRPGWHHTVHGLVYGQIDRTPDAVALESTGLSITYAQLGEHADALAGRLAELGVLSGDVVGVFLSNSVHVAVAALAVQRAAAVLLILNPAHPISRVAGMLADAAARCVIIDAETREILPSDAPELIEVDNIGEVAVPPMSTDPDAPTYVNFTSGSTGRPKAVMGAHRAFANQLLWRRDEFDLGPDDAILQSASPGFDIFLWELFGPLVAGARLVFMDAARREWNPSTIVEHVLQFEITVLQIVPSQLDVLLDEPRLSECQSLRYVFCGGEPLSLATARRFAEILPHAQLVNLYGPTETAIDALYWRADITDQASWAPIGRPIANARLYIVDTEGDLAVEGQPGELWIGGAGVALGYLGAPALTTQRFRRDVRAPEQGLRVYRTGDRVRQRADGTVEFLGRLDRQLKVHGVRIEPGEIERALCGHPGVQHAVVDVRERAPGQKALIGYVVAGTPNKILDPESVLDHVRDKLPTTMVPAALVLLDSLPRTPSGKVDLAALPSASFDDAGPGAGPLPEDLIPLARVWEEILGTPVTNADANFFNIGGHSLAALRVIMRLRERMGVTLQMRDFVRAGSLTALAALIEEKRGQAEPIDDAAITGPVPIDRTKPLPLSPVQANLWYLQQLVPTMAAYNIPEAVRIRGPVDAKRLRAAFAEVVACHEALRTVFPAREGQPVQVILPPGPVQLEHADLTDLPADQREAAGQERIAKLAARPFDLFRDSPVRVLLVTLADDDHYLAWVLHHIVADGWSAAGLLPAEMSKAYAALDAGERLPSLDVQPVDYVEWAGRLLSTERRGELEDFWRDHLDGAPPEIELPRDFPRPALGSFRGGRVRIALTEADRQAVRALARQHSATPYSVLVAAFMVWIASYGRQRDMVVGAVTAGRNHPSVERTIGNFANMVALRCQLGDDPTFEELVVRTRDEIRTVVDHAALSFPEVVNAVKPERVGSRNPVFQAAVTLYDGDVTPLEVEGAHVHNLPVDPGSAKFDLLASFVDESATLSGFLEYDADLFRARTAQRLAAEFTAALRELVTNSECTVEEHAERVRPATDRSQEPAPLTQAQRRIWLLDRMSGGGKELCSQRYFNLLGDIDAVRLRKALELLARRHPSLATIFPERDQGVVQIIGSPGRVQMHDLRDRDAAIREQLAQDLIDADARRPINIAVDPPFRAMIIQIDDDRLILGMNYHHIVADFWAEAQLFAELSAIYANPRHGASGPGRDITMSELARAQVARSAGPHNKQSLAYWDRTLTGMPARLELPTDRPQTTSPSFRGARVSLQLENDVRIELDEVAGRLDVDRSTIILAMWQYLLHRYTSQDTVVVGVPTPNRPPSVPSTTIGYFADLSPIRADFAEGLTLATHAARTAARLGEARAHGDVSFDDLLERFGPQLAKSAQLIEVSFVPEISGSSGPVIDGVRVTAVPHDPGRALFKLGLSVEPDAAGGLHLVFDFSVALWNTDTIERMAGHLVTLLKSALAQPRIALAGFSMLTDDEIDELEVLDARRDIAPAYPTLHRGFEVQAAAHPDATAVRFAGRDLSYAVLDAESNALAALLIDSGVAHGDKVALLLERTDRLPVAILAILKTGAAYVPIDPSWPAARVELVLSDCGPSMIVTESALRHVVSAHGAPTIEVDVISATPAPARHVEVSADDTAYVIYTSGSTGRPKGVAVTHHNVVRLFSATDELFEFNSDDRWTMFHSVAFDFSVWELWGALLHGACVVVVPYLVTRNPAEFRELLSNERITVLSQTPSAFRLVRDADADIEGAASRLFLRYVIFGGEMLTFADLIPWVKAHGDEHPELINMYGITETTVHVTFRRLMRADIFGAHSSIIGRPIPDLECLLTDSVGNLVPYGVPGEICVGGPGLANGYLGMPELTAQRFIEHPFRAGERLYRSGDSGRRLSNGEIEYFGRLDHQVQLRGFRIELGEVETAVLGLEQVMACYAMVRTEGGEPRLVAYVVTRGGEELPVAQTRRALTSRLPDYMLPSSFVTLESLPLTVNGKIDRAALPAPREPQARTGPSAPAAGDTVEELTVRIDLNDTIRIARDATIKLIKKSTDDVGPVLDRICGVFAEVLELSSVAADDNFFDIGGDSMMAVRVSAKAKALGLQLSVQDVFRHQTPAELATGLVPTETPQQPARIERKAKRLLVPEGSEGALPADVSDAYPLSALQAGMLFHSRVDGPSVYHDVVSYLVQSPWDENAFRSALFEMTLRHPILRTTFDLSAYSVPLQLVHESVSTPLKVFDLSGLTEAEQEASLSEWMETEARRPIEWRTRTPLELIVHVRGEDRFDMSLSFHHALLDGWSVVELQRDLLCSYDSFRTAGQPPTRERLQTHFRDFIMLESEAEGSPSRAFWRHQLQGLIPCLFPATRSGTSRLEVIFHELPSEAEGRLRDLARQRRVSIKSTLLAAHLVVMGRMAASDDVVTGLVVNGRPETEDAESVLGMFLNTVPLRIRLNAASYAALLDGVFAAEHDGLPHRRVPLRTIQRDNGIGRLFDTAFNYVDLDPAKAEDSVTEQATVLRRKIIEHTNLPFVIVFSREAGALGIGVEFDPRLLAADYVHMILEAYEEAIAALADGGSAPLPDFASETQLHCLHASRRVALRQAANAQAAARAHLGRIWEDVLGRPVGAHDSLQDSGGDSIQALVVSERIAVAFGCEPPLRELLNGATVERLSYWLARPHGAPPNGATARRSG</sequence>
<evidence type="ECO:0000256" key="4">
    <source>
        <dbReference type="ARBA" id="ARBA00022450"/>
    </source>
</evidence>
<dbReference type="Proteomes" id="UP000001190">
    <property type="component" value="Chromosome"/>
</dbReference>
<dbReference type="SUPFAM" id="SSF52777">
    <property type="entry name" value="CoA-dependent acyltransferases"/>
    <property type="match status" value="6"/>
</dbReference>
<dbReference type="Gene3D" id="1.20.140.10">
    <property type="entry name" value="Butyryl-CoA Dehydrogenase, subunit A, domain 3"/>
    <property type="match status" value="1"/>
</dbReference>
<dbReference type="PANTHER" id="PTHR45527:SF1">
    <property type="entry name" value="FATTY ACID SYNTHASE"/>
    <property type="match status" value="1"/>
</dbReference>
<dbReference type="PROSITE" id="PS00455">
    <property type="entry name" value="AMP_BINDING"/>
    <property type="match status" value="2"/>
</dbReference>
<dbReference type="SUPFAM" id="SSF47336">
    <property type="entry name" value="ACP-like"/>
    <property type="match status" value="3"/>
</dbReference>
<dbReference type="InterPro" id="IPR000873">
    <property type="entry name" value="AMP-dep_synth/lig_dom"/>
</dbReference>
<dbReference type="GO" id="GO:0009239">
    <property type="term" value="P:enterobactin biosynthetic process"/>
    <property type="evidence" value="ECO:0007669"/>
    <property type="project" value="TreeGrafter"/>
</dbReference>
<evidence type="ECO:0000313" key="11">
    <source>
        <dbReference type="Proteomes" id="UP000001190"/>
    </source>
</evidence>
<evidence type="ECO:0000256" key="7">
    <source>
        <dbReference type="ARBA" id="ARBA00022827"/>
    </source>
</evidence>
<dbReference type="InterPro" id="IPR009100">
    <property type="entry name" value="AcylCoA_DH/oxidase_NM_dom_sf"/>
</dbReference>
<dbReference type="Pfam" id="PF02770">
    <property type="entry name" value="Acyl-CoA_dh_M"/>
    <property type="match status" value="1"/>
</dbReference>
<dbReference type="CDD" id="cd17643">
    <property type="entry name" value="A_NRPS_Cytc1-like"/>
    <property type="match status" value="1"/>
</dbReference>
<keyword evidence="6" id="KW-0285">Flavoprotein</keyword>
<dbReference type="CDD" id="cd05930">
    <property type="entry name" value="A_NRPS"/>
    <property type="match status" value="1"/>
</dbReference>
<dbReference type="FunFam" id="3.40.50.980:FF:000001">
    <property type="entry name" value="Non-ribosomal peptide synthetase"/>
    <property type="match status" value="1"/>
</dbReference>
<dbReference type="InterPro" id="IPR009081">
    <property type="entry name" value="PP-bd_ACP"/>
</dbReference>
<evidence type="ECO:0000256" key="3">
    <source>
        <dbReference type="ARBA" id="ARBA00009347"/>
    </source>
</evidence>
<dbReference type="RefSeq" id="WP_012392349.1">
    <property type="nucleotide sequence ID" value="NC_010612.1"/>
</dbReference>
<dbReference type="PROSITE" id="PS50075">
    <property type="entry name" value="CARRIER"/>
    <property type="match status" value="3"/>
</dbReference>
<dbReference type="InterPro" id="IPR020806">
    <property type="entry name" value="PKS_PP-bd"/>
</dbReference>
<dbReference type="InterPro" id="IPR036736">
    <property type="entry name" value="ACP-like_sf"/>
</dbReference>